<dbReference type="EMBL" id="BPEY01000035">
    <property type="protein sequence ID" value="GIU46250.1"/>
    <property type="molecule type" value="Genomic_DNA"/>
</dbReference>
<dbReference type="InterPro" id="IPR006638">
    <property type="entry name" value="Elp3/MiaA/NifB-like_rSAM"/>
</dbReference>
<dbReference type="SFLD" id="SFLDS00029">
    <property type="entry name" value="Radical_SAM"/>
    <property type="match status" value="1"/>
</dbReference>
<dbReference type="SMART" id="SM00729">
    <property type="entry name" value="Elp3"/>
    <property type="match status" value="1"/>
</dbReference>
<accession>A0ABQ4PFD2</accession>
<organism evidence="7 8">
    <name type="scientific">Shewanella sairae</name>
    <dbReference type="NCBI Taxonomy" id="190310"/>
    <lineage>
        <taxon>Bacteria</taxon>
        <taxon>Pseudomonadati</taxon>
        <taxon>Pseudomonadota</taxon>
        <taxon>Gammaproteobacteria</taxon>
        <taxon>Alteromonadales</taxon>
        <taxon>Shewanellaceae</taxon>
        <taxon>Shewanella</taxon>
    </lineage>
</organism>
<evidence type="ECO:0000256" key="5">
    <source>
        <dbReference type="ARBA" id="ARBA00023014"/>
    </source>
</evidence>
<dbReference type="InterPro" id="IPR034505">
    <property type="entry name" value="Coproporphyrinogen-III_oxidase"/>
</dbReference>
<evidence type="ECO:0000259" key="6">
    <source>
        <dbReference type="PROSITE" id="PS51918"/>
    </source>
</evidence>
<protein>
    <submittedName>
        <fullName evidence="7">Heme utilization radical SAM enzyme HutW</fullName>
    </submittedName>
</protein>
<sequence>MIYRTKITIDNDYHYQNNFSMLRAVMILTPSMTGIASPDPLQHAFKVKSAPHAGRGGSRPVFLEPQQWQQWWQQPSQASERALYIHIPFCRKRCSFCNFFENGTNPERISRYIKNLTEQLHIAADTPLAQSRGFNTVYVGGGTPTDISSDEVKQLGEAISRFPLVDNAEVTLEGRLNGFDDDKWHNATANGFNRFSFGVQSFDTQVRQAAGRFDDKDFLLNRLNQLSQHPSASIVIDLIFGLPGQTMDIWQQDLLAVIDSGVHGVDLYQLIGLSGTRIEHAREKGKILGTALSEFQADSQARANMYATGANHFESQNWQRLSSCHWRRDSRERSVYNSLAKSGIEILPFGAGAGGSIHGHGCMNARDLKQWHRAHDDMLPTEATATSAVALNPVQVPGMLMSPNPSASLDAIFKRGLDSGQLDLNLLQSPMALHLTPLFNAWRTNGLAELTQNQLTLTLAGRFWNVNMQTGLFEFLAENPLQPTANRPQTHSPHAIAS</sequence>
<proteinExistence type="predicted"/>
<dbReference type="PANTHER" id="PTHR13932">
    <property type="entry name" value="COPROPORPHYRINIGEN III OXIDASE"/>
    <property type="match status" value="1"/>
</dbReference>
<evidence type="ECO:0000256" key="3">
    <source>
        <dbReference type="ARBA" id="ARBA00022723"/>
    </source>
</evidence>
<dbReference type="Proteomes" id="UP000887104">
    <property type="component" value="Unassembled WGS sequence"/>
</dbReference>
<name>A0ABQ4PFD2_9GAMM</name>
<dbReference type="PANTHER" id="PTHR13932:SF9">
    <property type="entry name" value="COPROPORPHYRINOGEN III OXIDASE"/>
    <property type="match status" value="1"/>
</dbReference>
<dbReference type="CDD" id="cd01335">
    <property type="entry name" value="Radical_SAM"/>
    <property type="match status" value="1"/>
</dbReference>
<feature type="domain" description="Radical SAM core" evidence="6">
    <location>
        <begin position="75"/>
        <end position="310"/>
    </location>
</feature>
<dbReference type="InterPro" id="IPR007197">
    <property type="entry name" value="rSAM"/>
</dbReference>
<evidence type="ECO:0000313" key="7">
    <source>
        <dbReference type="EMBL" id="GIU46250.1"/>
    </source>
</evidence>
<dbReference type="PROSITE" id="PS51918">
    <property type="entry name" value="RADICAL_SAM"/>
    <property type="match status" value="1"/>
</dbReference>
<dbReference type="SFLD" id="SFLDF00311">
    <property type="entry name" value="heme_degradation_proteins_(Hut"/>
    <property type="match status" value="1"/>
</dbReference>
<dbReference type="NCBIfam" id="TIGR04107">
    <property type="entry name" value="rSAM_HutW"/>
    <property type="match status" value="1"/>
</dbReference>
<dbReference type="Gene3D" id="3.20.20.70">
    <property type="entry name" value="Aldolase class I"/>
    <property type="match status" value="1"/>
</dbReference>
<keyword evidence="8" id="KW-1185">Reference proteome</keyword>
<dbReference type="Pfam" id="PF04055">
    <property type="entry name" value="Radical_SAM"/>
    <property type="match status" value="1"/>
</dbReference>
<gene>
    <name evidence="7" type="ORF">TUM4438_21570</name>
</gene>
<dbReference type="InterPro" id="IPR026332">
    <property type="entry name" value="HutW"/>
</dbReference>
<keyword evidence="2" id="KW-0949">S-adenosyl-L-methionine</keyword>
<evidence type="ECO:0000256" key="4">
    <source>
        <dbReference type="ARBA" id="ARBA00023004"/>
    </source>
</evidence>
<comment type="caution">
    <text evidence="7">The sequence shown here is derived from an EMBL/GenBank/DDBJ whole genome shotgun (WGS) entry which is preliminary data.</text>
</comment>
<evidence type="ECO:0000256" key="2">
    <source>
        <dbReference type="ARBA" id="ARBA00022691"/>
    </source>
</evidence>
<evidence type="ECO:0000313" key="8">
    <source>
        <dbReference type="Proteomes" id="UP000887104"/>
    </source>
</evidence>
<keyword evidence="4" id="KW-0408">Iron</keyword>
<keyword evidence="3" id="KW-0479">Metal-binding</keyword>
<reference evidence="7" key="1">
    <citation type="submission" date="2021-05" db="EMBL/GenBank/DDBJ databases">
        <title>Molecular characterization for Shewanella algae harboring chromosomal blaOXA-55-like strains isolated from clinical and environment sample.</title>
        <authorList>
            <person name="Ohama Y."/>
            <person name="Aoki K."/>
            <person name="Harada S."/>
            <person name="Moriya K."/>
            <person name="Ishii Y."/>
            <person name="Tateda K."/>
        </authorList>
    </citation>
    <scope>NUCLEOTIDE SEQUENCE</scope>
    <source>
        <strain evidence="7">JCM 11563</strain>
    </source>
</reference>
<dbReference type="InterPro" id="IPR058240">
    <property type="entry name" value="rSAM_sf"/>
</dbReference>
<dbReference type="InterPro" id="IPR013785">
    <property type="entry name" value="Aldolase_TIM"/>
</dbReference>
<keyword evidence="5" id="KW-0411">Iron-sulfur</keyword>
<evidence type="ECO:0000256" key="1">
    <source>
        <dbReference type="ARBA" id="ARBA00001966"/>
    </source>
</evidence>
<dbReference type="SUPFAM" id="SSF102114">
    <property type="entry name" value="Radical SAM enzymes"/>
    <property type="match status" value="1"/>
</dbReference>
<comment type="cofactor">
    <cofactor evidence="1">
        <name>[4Fe-4S] cluster</name>
        <dbReference type="ChEBI" id="CHEBI:49883"/>
    </cofactor>
</comment>
<dbReference type="SFLD" id="SFLDG01065">
    <property type="entry name" value="anaerobic_coproporphyrinogen-I"/>
    <property type="match status" value="1"/>
</dbReference>